<dbReference type="InterPro" id="IPR053185">
    <property type="entry name" value="SET_domain_protein"/>
</dbReference>
<dbReference type="EMBL" id="CAUYUJ010020635">
    <property type="protein sequence ID" value="CAK0899623.1"/>
    <property type="molecule type" value="Genomic_DNA"/>
</dbReference>
<feature type="domain" description="SET" evidence="1">
    <location>
        <begin position="43"/>
        <end position="82"/>
    </location>
</feature>
<protein>
    <recommendedName>
        <fullName evidence="1">SET domain-containing protein</fullName>
    </recommendedName>
</protein>
<reference evidence="2" key="1">
    <citation type="submission" date="2023-10" db="EMBL/GenBank/DDBJ databases">
        <authorList>
            <person name="Chen Y."/>
            <person name="Shah S."/>
            <person name="Dougan E. K."/>
            <person name="Thang M."/>
            <person name="Chan C."/>
        </authorList>
    </citation>
    <scope>NUCLEOTIDE SEQUENCE [LARGE SCALE GENOMIC DNA]</scope>
</reference>
<evidence type="ECO:0000313" key="2">
    <source>
        <dbReference type="EMBL" id="CAK0899623.1"/>
    </source>
</evidence>
<evidence type="ECO:0000313" key="3">
    <source>
        <dbReference type="Proteomes" id="UP001189429"/>
    </source>
</evidence>
<dbReference type="PANTHER" id="PTHR47332">
    <property type="entry name" value="SET DOMAIN-CONTAINING PROTEIN 5"/>
    <property type="match status" value="1"/>
</dbReference>
<organism evidence="2 3">
    <name type="scientific">Prorocentrum cordatum</name>
    <dbReference type="NCBI Taxonomy" id="2364126"/>
    <lineage>
        <taxon>Eukaryota</taxon>
        <taxon>Sar</taxon>
        <taxon>Alveolata</taxon>
        <taxon>Dinophyceae</taxon>
        <taxon>Prorocentrales</taxon>
        <taxon>Prorocentraceae</taxon>
        <taxon>Prorocentrum</taxon>
    </lineage>
</organism>
<dbReference type="PANTHER" id="PTHR47332:SF4">
    <property type="entry name" value="SET DOMAIN-CONTAINING PROTEIN 5"/>
    <property type="match status" value="1"/>
</dbReference>
<gene>
    <name evidence="2" type="ORF">PCOR1329_LOCUS77090</name>
</gene>
<comment type="caution">
    <text evidence="2">The sequence shown here is derived from an EMBL/GenBank/DDBJ whole genome shotgun (WGS) entry which is preliminary data.</text>
</comment>
<dbReference type="SUPFAM" id="SSF82199">
    <property type="entry name" value="SET domain"/>
    <property type="match status" value="1"/>
</dbReference>
<dbReference type="InterPro" id="IPR001214">
    <property type="entry name" value="SET_dom"/>
</dbReference>
<feature type="non-terminal residue" evidence="2">
    <location>
        <position position="1"/>
    </location>
</feature>
<dbReference type="InterPro" id="IPR046341">
    <property type="entry name" value="SET_dom_sf"/>
</dbReference>
<evidence type="ECO:0000259" key="1">
    <source>
        <dbReference type="Pfam" id="PF00856"/>
    </source>
</evidence>
<accession>A0ABN9XKA5</accession>
<name>A0ABN9XKA5_9DINO</name>
<sequence>EQVMDLHDACVFAPDKSLEGIVLSNAVGRGESPFDVALLLQVSRFNHSCTPNCEPSWNEDAFEAQVFASLPVRAGEELCSYYVEVRGPRAERKKMLWDRFRFDCQCPACLASHRAESDLRRNKLKRIDADIRANRFQNEPDKGIAKVKEVLNLYRDEGLGLYSFRKWHCYSAYEMSLLLGGDRQLEARHWVKRALENSILAHGEDHPDTRTLQEKVRRPLDNSITAGKSYAVRTISVAVLSALVLYEMWQARKAR</sequence>
<proteinExistence type="predicted"/>
<dbReference type="CDD" id="cd20071">
    <property type="entry name" value="SET_SMYD"/>
    <property type="match status" value="1"/>
</dbReference>
<dbReference type="Proteomes" id="UP001189429">
    <property type="component" value="Unassembled WGS sequence"/>
</dbReference>
<dbReference type="Pfam" id="PF00856">
    <property type="entry name" value="SET"/>
    <property type="match status" value="1"/>
</dbReference>
<keyword evidence="3" id="KW-1185">Reference proteome</keyword>
<dbReference type="Gene3D" id="2.170.270.10">
    <property type="entry name" value="SET domain"/>
    <property type="match status" value="1"/>
</dbReference>